<evidence type="ECO:0000313" key="3">
    <source>
        <dbReference type="Proteomes" id="UP000837857"/>
    </source>
</evidence>
<reference evidence="2" key="1">
    <citation type="submission" date="2022-03" db="EMBL/GenBank/DDBJ databases">
        <authorList>
            <person name="Martin H S."/>
        </authorList>
    </citation>
    <scope>NUCLEOTIDE SEQUENCE</scope>
</reference>
<sequence>MGWYSMHAWCVRAARPARLRPPSHAIATPVTEPLNNITGVKLGGAGSGIVTRAPLNPRVTPTSLSTTKSHQPKCIK</sequence>
<gene>
    <name evidence="2" type="ORF">IPOD504_LOCUS7386</name>
</gene>
<feature type="compositionally biased region" description="Polar residues" evidence="1">
    <location>
        <begin position="59"/>
        <end position="69"/>
    </location>
</feature>
<evidence type="ECO:0000256" key="1">
    <source>
        <dbReference type="SAM" id="MobiDB-lite"/>
    </source>
</evidence>
<name>A0ABN8I925_9NEOP</name>
<keyword evidence="3" id="KW-1185">Reference proteome</keyword>
<evidence type="ECO:0000313" key="2">
    <source>
        <dbReference type="EMBL" id="CAH2050336.1"/>
    </source>
</evidence>
<feature type="region of interest" description="Disordered" evidence="1">
    <location>
        <begin position="48"/>
        <end position="76"/>
    </location>
</feature>
<organism evidence="2 3">
    <name type="scientific">Iphiclides podalirius</name>
    <name type="common">scarce swallowtail</name>
    <dbReference type="NCBI Taxonomy" id="110791"/>
    <lineage>
        <taxon>Eukaryota</taxon>
        <taxon>Metazoa</taxon>
        <taxon>Ecdysozoa</taxon>
        <taxon>Arthropoda</taxon>
        <taxon>Hexapoda</taxon>
        <taxon>Insecta</taxon>
        <taxon>Pterygota</taxon>
        <taxon>Neoptera</taxon>
        <taxon>Endopterygota</taxon>
        <taxon>Lepidoptera</taxon>
        <taxon>Glossata</taxon>
        <taxon>Ditrysia</taxon>
        <taxon>Papilionoidea</taxon>
        <taxon>Papilionidae</taxon>
        <taxon>Papilioninae</taxon>
        <taxon>Iphiclides</taxon>
    </lineage>
</organism>
<feature type="non-terminal residue" evidence="2">
    <location>
        <position position="76"/>
    </location>
</feature>
<dbReference type="Proteomes" id="UP000837857">
    <property type="component" value="Chromosome 2"/>
</dbReference>
<protein>
    <submittedName>
        <fullName evidence="2">Uncharacterized protein</fullName>
    </submittedName>
</protein>
<proteinExistence type="predicted"/>
<dbReference type="EMBL" id="OW152814">
    <property type="protein sequence ID" value="CAH2050336.1"/>
    <property type="molecule type" value="Genomic_DNA"/>
</dbReference>
<accession>A0ABN8I925</accession>